<keyword evidence="2 4" id="KW-0694">RNA-binding</keyword>
<evidence type="ECO:0000256" key="4">
    <source>
        <dbReference type="PROSITE-ProRule" id="PRU00176"/>
    </source>
</evidence>
<dbReference type="InterPro" id="IPR000504">
    <property type="entry name" value="RRM_dom"/>
</dbReference>
<feature type="compositionally biased region" description="Acidic residues" evidence="5">
    <location>
        <begin position="372"/>
        <end position="396"/>
    </location>
</feature>
<dbReference type="GO" id="GO:0005730">
    <property type="term" value="C:nucleolus"/>
    <property type="evidence" value="ECO:0007669"/>
    <property type="project" value="UniProtKB-SubCell"/>
</dbReference>
<protein>
    <recommendedName>
        <fullName evidence="6">RRM domain-containing protein</fullName>
    </recommendedName>
</protein>
<dbReference type="Proteomes" id="UP000494106">
    <property type="component" value="Unassembled WGS sequence"/>
</dbReference>
<feature type="compositionally biased region" description="Basic and acidic residues" evidence="5">
    <location>
        <begin position="301"/>
        <end position="316"/>
    </location>
</feature>
<dbReference type="SMART" id="SM00360">
    <property type="entry name" value="RRM"/>
    <property type="match status" value="1"/>
</dbReference>
<proteinExistence type="predicted"/>
<dbReference type="GO" id="GO:0003723">
    <property type="term" value="F:RNA binding"/>
    <property type="evidence" value="ECO:0007669"/>
    <property type="project" value="UniProtKB-UniRule"/>
</dbReference>
<dbReference type="InterPro" id="IPR035979">
    <property type="entry name" value="RBD_domain_sf"/>
</dbReference>
<feature type="compositionally biased region" description="Basic and acidic residues" evidence="5">
    <location>
        <begin position="433"/>
        <end position="450"/>
    </location>
</feature>
<organism evidence="7 8">
    <name type="scientific">Arctia plantaginis</name>
    <name type="common">Wood tiger moth</name>
    <name type="synonym">Phalaena plantaginis</name>
    <dbReference type="NCBI Taxonomy" id="874455"/>
    <lineage>
        <taxon>Eukaryota</taxon>
        <taxon>Metazoa</taxon>
        <taxon>Ecdysozoa</taxon>
        <taxon>Arthropoda</taxon>
        <taxon>Hexapoda</taxon>
        <taxon>Insecta</taxon>
        <taxon>Pterygota</taxon>
        <taxon>Neoptera</taxon>
        <taxon>Endopterygota</taxon>
        <taxon>Lepidoptera</taxon>
        <taxon>Glossata</taxon>
        <taxon>Ditrysia</taxon>
        <taxon>Noctuoidea</taxon>
        <taxon>Erebidae</taxon>
        <taxon>Arctiinae</taxon>
        <taxon>Arctia</taxon>
    </lineage>
</organism>
<sequence length="489" mass="56246">MEENVALDSGKQKKFVKSIRGIKKLIKKNEKIAESEPKKKEDVSKTEKPFSMRLKNGKIKKKRKESGLVYLSHIPHGFYEHQMTQYFKQFGVVTNARVIRSKRTGNSKGFAFVEFKEPSVAQIVAETMNNYLMGKRLIKAVNIEPSKQRRKAFRKHWNTVHNPASIKRLKLKKAFNAEKDDAQELQKAKKMLSKLNKTKKKLSELGINYDFFTPVDVPEALLSKVIKKEKDEEDVKDENEKKAKKGAIVETEQKKAEKVELKTNNKNQKKKKEEQKVVKKVDEKGNNNTKIQKTNEVNNTTKKELKKEVANKENKKGQNKSVKVNQKEQKKKEQNLIKAGVKSVEEFISLEGDDSEGSYEFDSDEFEKMIGEDDDFSSSDGSADEESDEDEEEDNDVQIPDSDKEEVTSHGKGKKQGKNKLLPKVTQPAQMKKQTEKEQNHKPQVKKQELKSINTVKRIAPQKPAAAAKKPKFEKQNQKPMKKQFKKKK</sequence>
<evidence type="ECO:0000256" key="1">
    <source>
        <dbReference type="ARBA" id="ARBA00004604"/>
    </source>
</evidence>
<dbReference type="SUPFAM" id="SSF54928">
    <property type="entry name" value="RNA-binding domain, RBD"/>
    <property type="match status" value="1"/>
</dbReference>
<keyword evidence="8" id="KW-1185">Reference proteome</keyword>
<feature type="compositionally biased region" description="Acidic residues" evidence="5">
    <location>
        <begin position="351"/>
        <end position="365"/>
    </location>
</feature>
<feature type="domain" description="RRM" evidence="6">
    <location>
        <begin position="67"/>
        <end position="148"/>
    </location>
</feature>
<dbReference type="PANTHER" id="PTHR46754">
    <property type="entry name" value="MKI67 FHA DOMAIN-INTERACTING NUCLEOLAR PHOSPHOPROTEIN"/>
    <property type="match status" value="1"/>
</dbReference>
<feature type="compositionally biased region" description="Basic and acidic residues" evidence="5">
    <location>
        <begin position="325"/>
        <end position="335"/>
    </location>
</feature>
<comment type="subcellular location">
    <subcellularLocation>
        <location evidence="1">Nucleus</location>
        <location evidence="1">Nucleolus</location>
    </subcellularLocation>
</comment>
<dbReference type="OrthoDB" id="21467at2759"/>
<feature type="compositionally biased region" description="Polar residues" evidence="5">
    <location>
        <begin position="286"/>
        <end position="300"/>
    </location>
</feature>
<feature type="compositionally biased region" description="Basic and acidic residues" evidence="5">
    <location>
        <begin position="271"/>
        <end position="285"/>
    </location>
</feature>
<evidence type="ECO:0000313" key="8">
    <source>
        <dbReference type="Proteomes" id="UP000494106"/>
    </source>
</evidence>
<evidence type="ECO:0000259" key="6">
    <source>
        <dbReference type="PROSITE" id="PS50102"/>
    </source>
</evidence>
<evidence type="ECO:0000256" key="5">
    <source>
        <dbReference type="SAM" id="MobiDB-lite"/>
    </source>
</evidence>
<reference evidence="7 8" key="1">
    <citation type="submission" date="2020-04" db="EMBL/GenBank/DDBJ databases">
        <authorList>
            <person name="Wallbank WR R."/>
            <person name="Pardo Diaz C."/>
            <person name="Kozak K."/>
            <person name="Martin S."/>
            <person name="Jiggins C."/>
            <person name="Moest M."/>
            <person name="Warren A I."/>
            <person name="Byers J.R.P. K."/>
            <person name="Montejo-Kovacevich G."/>
            <person name="Yen C E."/>
        </authorList>
    </citation>
    <scope>NUCLEOTIDE SEQUENCE [LARGE SCALE GENOMIC DNA]</scope>
</reference>
<accession>A0A8S1BH25</accession>
<comment type="caution">
    <text evidence="7">The sequence shown here is derived from an EMBL/GenBank/DDBJ whole genome shotgun (WGS) entry which is preliminary data.</text>
</comment>
<name>A0A8S1BH25_ARCPL</name>
<evidence type="ECO:0000256" key="2">
    <source>
        <dbReference type="ARBA" id="ARBA00022884"/>
    </source>
</evidence>
<dbReference type="CDD" id="cd12307">
    <property type="entry name" value="RRM_NIFK_like"/>
    <property type="match status" value="1"/>
</dbReference>
<evidence type="ECO:0000256" key="3">
    <source>
        <dbReference type="ARBA" id="ARBA00023242"/>
    </source>
</evidence>
<keyword evidence="3" id="KW-0539">Nucleus</keyword>
<feature type="compositionally biased region" description="Basic and acidic residues" evidence="5">
    <location>
        <begin position="253"/>
        <end position="263"/>
    </location>
</feature>
<dbReference type="Gene3D" id="3.30.70.330">
    <property type="match status" value="1"/>
</dbReference>
<evidence type="ECO:0000313" key="7">
    <source>
        <dbReference type="EMBL" id="CAB3257833.1"/>
    </source>
</evidence>
<dbReference type="AlphaFoldDB" id="A0A8S1BH25"/>
<dbReference type="EMBL" id="CADEBC010000592">
    <property type="protein sequence ID" value="CAB3257833.1"/>
    <property type="molecule type" value="Genomic_DNA"/>
</dbReference>
<feature type="region of interest" description="Disordered" evidence="5">
    <location>
        <begin position="253"/>
        <end position="489"/>
    </location>
</feature>
<gene>
    <name evidence="7" type="ORF">APLA_LOCUS16203</name>
</gene>
<dbReference type="InterPro" id="IPR012677">
    <property type="entry name" value="Nucleotide-bd_a/b_plait_sf"/>
</dbReference>
<dbReference type="PROSITE" id="PS50102">
    <property type="entry name" value="RRM"/>
    <property type="match status" value="1"/>
</dbReference>
<dbReference type="Pfam" id="PF00076">
    <property type="entry name" value="RRM_1"/>
    <property type="match status" value="1"/>
</dbReference>
<feature type="compositionally biased region" description="Basic residues" evidence="5">
    <location>
        <begin position="480"/>
        <end position="489"/>
    </location>
</feature>